<proteinExistence type="predicted"/>
<accession>A0AAJ5VX90</accession>
<feature type="region of interest" description="Disordered" evidence="1">
    <location>
        <begin position="46"/>
        <end position="83"/>
    </location>
</feature>
<dbReference type="AlphaFoldDB" id="A0AAJ5VX90"/>
<evidence type="ECO:0000313" key="3">
    <source>
        <dbReference type="Proteomes" id="UP001217476"/>
    </source>
</evidence>
<gene>
    <name evidence="2" type="ORF">P0Y65_10335</name>
</gene>
<name>A0AAJ5VX90_9HYPH</name>
<sequence length="143" mass="15744">MAIGIAAIGVTPPEYPVSRVSADRISDQDLRQDRAEQRGEVNVRQAAIQAQREVAPATTERQTVQNEPAPVEARPQPLDFSDQPRAQAIETEAALRAYEETQAELDESEEASLSASELLQSRQAVQSYDFAPSTPTYVVDFSR</sequence>
<evidence type="ECO:0000313" key="2">
    <source>
        <dbReference type="EMBL" id="WEK06613.1"/>
    </source>
</evidence>
<dbReference type="Proteomes" id="UP001217476">
    <property type="component" value="Chromosome"/>
</dbReference>
<dbReference type="EMBL" id="CP119312">
    <property type="protein sequence ID" value="WEK06613.1"/>
    <property type="molecule type" value="Genomic_DNA"/>
</dbReference>
<reference evidence="2" key="1">
    <citation type="submission" date="2023-03" db="EMBL/GenBank/DDBJ databases">
        <title>Andean soil-derived lignocellulolytic bacterial consortium as a source of novel taxa and putative plastic-active enzymes.</title>
        <authorList>
            <person name="Diaz-Garcia L."/>
            <person name="Chuvochina M."/>
            <person name="Feuerriegel G."/>
            <person name="Bunk B."/>
            <person name="Sproer C."/>
            <person name="Streit W.R."/>
            <person name="Rodriguez L.M."/>
            <person name="Overmann J."/>
            <person name="Jimenez D.J."/>
        </authorList>
    </citation>
    <scope>NUCLEOTIDE SEQUENCE</scope>
    <source>
        <strain evidence="2">MAG 4196</strain>
    </source>
</reference>
<organism evidence="2 3">
    <name type="scientific">Candidatus Devosia phytovorans</name>
    <dbReference type="NCBI Taxonomy" id="3121372"/>
    <lineage>
        <taxon>Bacteria</taxon>
        <taxon>Pseudomonadati</taxon>
        <taxon>Pseudomonadota</taxon>
        <taxon>Alphaproteobacteria</taxon>
        <taxon>Hyphomicrobiales</taxon>
        <taxon>Devosiaceae</taxon>
        <taxon>Devosia</taxon>
    </lineage>
</organism>
<evidence type="ECO:0000256" key="1">
    <source>
        <dbReference type="SAM" id="MobiDB-lite"/>
    </source>
</evidence>
<protein>
    <submittedName>
        <fullName evidence="2">Uncharacterized protein</fullName>
    </submittedName>
</protein>